<name>A0ABT9YC32_9BACI</name>
<evidence type="ECO:0000256" key="5">
    <source>
        <dbReference type="ARBA" id="ARBA00022989"/>
    </source>
</evidence>
<dbReference type="RefSeq" id="WP_306979060.1">
    <property type="nucleotide sequence ID" value="NZ_JAUSUA010000001.1"/>
</dbReference>
<organism evidence="9 10">
    <name type="scientific">Alkalicoccobacillus murimartini</name>
    <dbReference type="NCBI Taxonomy" id="171685"/>
    <lineage>
        <taxon>Bacteria</taxon>
        <taxon>Bacillati</taxon>
        <taxon>Bacillota</taxon>
        <taxon>Bacilli</taxon>
        <taxon>Bacillales</taxon>
        <taxon>Bacillaceae</taxon>
        <taxon>Alkalicoccobacillus</taxon>
    </lineage>
</organism>
<accession>A0ABT9YC32</accession>
<evidence type="ECO:0000313" key="10">
    <source>
        <dbReference type="Proteomes" id="UP001225034"/>
    </source>
</evidence>
<feature type="transmembrane region" description="Helical" evidence="7">
    <location>
        <begin position="52"/>
        <end position="69"/>
    </location>
</feature>
<feature type="transmembrane region" description="Helical" evidence="7">
    <location>
        <begin position="27"/>
        <end position="46"/>
    </location>
</feature>
<evidence type="ECO:0000256" key="6">
    <source>
        <dbReference type="ARBA" id="ARBA00023136"/>
    </source>
</evidence>
<evidence type="ECO:0000256" key="2">
    <source>
        <dbReference type="ARBA" id="ARBA00006448"/>
    </source>
</evidence>
<keyword evidence="3" id="KW-1003">Cell membrane</keyword>
<evidence type="ECO:0000256" key="7">
    <source>
        <dbReference type="SAM" id="Phobius"/>
    </source>
</evidence>
<dbReference type="Proteomes" id="UP001225034">
    <property type="component" value="Unassembled WGS sequence"/>
</dbReference>
<feature type="domain" description="YetF C-terminal" evidence="8">
    <location>
        <begin position="85"/>
        <end position="134"/>
    </location>
</feature>
<dbReference type="PANTHER" id="PTHR34582">
    <property type="entry name" value="UPF0702 TRANSMEMBRANE PROTEIN YCAP"/>
    <property type="match status" value="1"/>
</dbReference>
<evidence type="ECO:0000256" key="3">
    <source>
        <dbReference type="ARBA" id="ARBA00022475"/>
    </source>
</evidence>
<evidence type="ECO:0000313" key="9">
    <source>
        <dbReference type="EMBL" id="MDQ0205402.1"/>
    </source>
</evidence>
<keyword evidence="10" id="KW-1185">Reference proteome</keyword>
<evidence type="ECO:0000259" key="8">
    <source>
        <dbReference type="Pfam" id="PF04239"/>
    </source>
</evidence>
<comment type="subcellular location">
    <subcellularLocation>
        <location evidence="1">Cell membrane</location>
        <topology evidence="1">Multi-pass membrane protein</topology>
    </subcellularLocation>
</comment>
<proteinExistence type="inferred from homology"/>
<dbReference type="Gene3D" id="3.30.240.20">
    <property type="entry name" value="bsu07140 like domains"/>
    <property type="match status" value="1"/>
</dbReference>
<dbReference type="InterPro" id="IPR023090">
    <property type="entry name" value="UPF0702_alpha/beta_dom_sf"/>
</dbReference>
<evidence type="ECO:0000256" key="4">
    <source>
        <dbReference type="ARBA" id="ARBA00022692"/>
    </source>
</evidence>
<comment type="caution">
    <text evidence="9">The sequence shown here is derived from an EMBL/GenBank/DDBJ whole genome shotgun (WGS) entry which is preliminary data.</text>
</comment>
<protein>
    <submittedName>
        <fullName evidence="9">Uncharacterized membrane protein YcaP (DUF421 family)</fullName>
    </submittedName>
</protein>
<comment type="similarity">
    <text evidence="2">Belongs to the UPF0702 family.</text>
</comment>
<reference evidence="9 10" key="1">
    <citation type="submission" date="2023-07" db="EMBL/GenBank/DDBJ databases">
        <title>Genomic Encyclopedia of Type Strains, Phase IV (KMG-IV): sequencing the most valuable type-strain genomes for metagenomic binning, comparative biology and taxonomic classification.</title>
        <authorList>
            <person name="Goeker M."/>
        </authorList>
    </citation>
    <scope>NUCLEOTIDE SEQUENCE [LARGE SCALE GENOMIC DNA]</scope>
    <source>
        <strain evidence="9 10">DSM 19154</strain>
    </source>
</reference>
<dbReference type="Pfam" id="PF04239">
    <property type="entry name" value="DUF421"/>
    <property type="match status" value="1"/>
</dbReference>
<dbReference type="PANTHER" id="PTHR34582:SF2">
    <property type="entry name" value="UPF0702 TRANSMEMBRANE PROTEIN YDFR"/>
    <property type="match status" value="1"/>
</dbReference>
<dbReference type="InterPro" id="IPR007353">
    <property type="entry name" value="DUF421"/>
</dbReference>
<keyword evidence="4 7" id="KW-0812">Transmembrane</keyword>
<dbReference type="EMBL" id="JAUSUA010000001">
    <property type="protein sequence ID" value="MDQ0205402.1"/>
    <property type="molecule type" value="Genomic_DNA"/>
</dbReference>
<gene>
    <name evidence="9" type="ORF">J2S05_000176</name>
</gene>
<keyword evidence="5 7" id="KW-1133">Transmembrane helix</keyword>
<evidence type="ECO:0000256" key="1">
    <source>
        <dbReference type="ARBA" id="ARBA00004651"/>
    </source>
</evidence>
<sequence length="148" mass="17190">MLIEGTRALAIFGTLILFQKVARPNTIQPLLILGFTLFILISGPILRTQHNSVMMMIVILACFIFLMIVKELRQQAAVELNETITSEPQPLPVIMDGEIQYSQLEELQQNEFWLRRQIRDLGYRDIKRISYCSVRGDQLFYIDVMDKK</sequence>
<keyword evidence="6 7" id="KW-0472">Membrane</keyword>